<evidence type="ECO:0000256" key="4">
    <source>
        <dbReference type="ARBA" id="ARBA00022989"/>
    </source>
</evidence>
<feature type="transmembrane region" description="Helical" evidence="6">
    <location>
        <begin position="68"/>
        <end position="88"/>
    </location>
</feature>
<dbReference type="EMBL" id="CANHGI010000002">
    <property type="protein sequence ID" value="CAI5442356.1"/>
    <property type="molecule type" value="Genomic_DNA"/>
</dbReference>
<feature type="transmembrane region" description="Helical" evidence="6">
    <location>
        <begin position="153"/>
        <end position="173"/>
    </location>
</feature>
<comment type="caution">
    <text evidence="8">The sequence shown here is derived from an EMBL/GenBank/DDBJ whole genome shotgun (WGS) entry which is preliminary data.</text>
</comment>
<keyword evidence="5 6" id="KW-0472">Membrane</keyword>
<dbReference type="SUPFAM" id="SSF81321">
    <property type="entry name" value="Family A G protein-coupled receptor-like"/>
    <property type="match status" value="1"/>
</dbReference>
<comment type="subcellular location">
    <subcellularLocation>
        <location evidence="1">Membrane</location>
        <topology evidence="1">Multi-pass membrane protein</topology>
    </subcellularLocation>
</comment>
<feature type="transmembrane region" description="Helical" evidence="6">
    <location>
        <begin position="31"/>
        <end position="56"/>
    </location>
</feature>
<reference evidence="8" key="1">
    <citation type="submission" date="2022-11" db="EMBL/GenBank/DDBJ databases">
        <authorList>
            <person name="Kikuchi T."/>
        </authorList>
    </citation>
    <scope>NUCLEOTIDE SEQUENCE</scope>
    <source>
        <strain evidence="8">PS1010</strain>
    </source>
</reference>
<dbReference type="PANTHER" id="PTHR22945">
    <property type="entry name" value="SERPENTINE RECEPTOR, CLASS D DELTA"/>
    <property type="match status" value="1"/>
</dbReference>
<accession>A0A9P1IDY7</accession>
<evidence type="ECO:0000256" key="5">
    <source>
        <dbReference type="ARBA" id="ARBA00023136"/>
    </source>
</evidence>
<dbReference type="InterPro" id="IPR019421">
    <property type="entry name" value="7TM_GPCR_serpentine_rcpt_Srd"/>
</dbReference>
<gene>
    <name evidence="8" type="ORF">CAMP_LOCUS4993</name>
</gene>
<keyword evidence="4 6" id="KW-1133">Transmembrane helix</keyword>
<dbReference type="Gene3D" id="1.20.1070.10">
    <property type="entry name" value="Rhodopsin 7-helix transmembrane proteins"/>
    <property type="match status" value="1"/>
</dbReference>
<evidence type="ECO:0000256" key="2">
    <source>
        <dbReference type="ARBA" id="ARBA00009166"/>
    </source>
</evidence>
<dbReference type="GO" id="GO:0016020">
    <property type="term" value="C:membrane"/>
    <property type="evidence" value="ECO:0007669"/>
    <property type="project" value="UniProtKB-SubCell"/>
</dbReference>
<evidence type="ECO:0000256" key="6">
    <source>
        <dbReference type="SAM" id="Phobius"/>
    </source>
</evidence>
<dbReference type="Proteomes" id="UP001152747">
    <property type="component" value="Unassembled WGS sequence"/>
</dbReference>
<evidence type="ECO:0000259" key="7">
    <source>
        <dbReference type="PROSITE" id="PS50262"/>
    </source>
</evidence>
<keyword evidence="3 6" id="KW-0812">Transmembrane</keyword>
<protein>
    <recommendedName>
        <fullName evidence="7">G-protein coupled receptors family 1 profile domain-containing protein</fullName>
    </recommendedName>
</protein>
<sequence length="355" mass="41325">MYEDSYLTLHVSKDMNTSEVNLIIYAKQVDFIFVIIGYIVNPLGLLFNGILIFLITRKTPRSLKSFSILLLNFALCDFLSSLAGMLALQKTVFSGWSLTYIFHGICGRVSPYFCYFLHTFVCHCFAHSQWILMISFIYRYYILEKICPRPSKVAKICMLAYIPSFLFLGFYMFDVGNPSELKILVYDYHPQYYYNVLDVWGDLVISGNKNVWSIYTLGAIIYMTIPCFPIYAIIIYVRYKTLNILNSSGRILMSETTRQSHRQLMKALTIQAIVPMFWLTAASFYLLLLFQIVKGVIIENMLFRIMEVMPMITPLISMYFVRPYRLEVKSWFVPVPLLKPVIVSSMLLRQTTSNY</sequence>
<evidence type="ECO:0000256" key="3">
    <source>
        <dbReference type="ARBA" id="ARBA00022692"/>
    </source>
</evidence>
<feature type="transmembrane region" description="Helical" evidence="6">
    <location>
        <begin position="115"/>
        <end position="141"/>
    </location>
</feature>
<dbReference type="Pfam" id="PF10317">
    <property type="entry name" value="7TM_GPCR_Srd"/>
    <property type="match status" value="1"/>
</dbReference>
<comment type="similarity">
    <text evidence="2">Belongs to the nematode receptor-like protein srd family.</text>
</comment>
<feature type="transmembrane region" description="Helical" evidence="6">
    <location>
        <begin position="212"/>
        <end position="237"/>
    </location>
</feature>
<evidence type="ECO:0000313" key="8">
    <source>
        <dbReference type="EMBL" id="CAI5442356.1"/>
    </source>
</evidence>
<organism evidence="8 9">
    <name type="scientific">Caenorhabditis angaria</name>
    <dbReference type="NCBI Taxonomy" id="860376"/>
    <lineage>
        <taxon>Eukaryota</taxon>
        <taxon>Metazoa</taxon>
        <taxon>Ecdysozoa</taxon>
        <taxon>Nematoda</taxon>
        <taxon>Chromadorea</taxon>
        <taxon>Rhabditida</taxon>
        <taxon>Rhabditina</taxon>
        <taxon>Rhabditomorpha</taxon>
        <taxon>Rhabditoidea</taxon>
        <taxon>Rhabditidae</taxon>
        <taxon>Peloderinae</taxon>
        <taxon>Caenorhabditis</taxon>
    </lineage>
</organism>
<keyword evidence="9" id="KW-1185">Reference proteome</keyword>
<dbReference type="PANTHER" id="PTHR22945:SF23">
    <property type="entry name" value="SERPENTINE RECEPTOR CLASS DELTA-1-RELATED"/>
    <property type="match status" value="1"/>
</dbReference>
<evidence type="ECO:0000313" key="9">
    <source>
        <dbReference type="Proteomes" id="UP001152747"/>
    </source>
</evidence>
<dbReference type="InterPro" id="IPR017452">
    <property type="entry name" value="GPCR_Rhodpsn_7TM"/>
</dbReference>
<feature type="domain" description="G-protein coupled receptors family 1 profile" evidence="7">
    <location>
        <begin position="47"/>
        <end position="317"/>
    </location>
</feature>
<name>A0A9P1IDY7_9PELO</name>
<feature type="transmembrane region" description="Helical" evidence="6">
    <location>
        <begin position="302"/>
        <end position="321"/>
    </location>
</feature>
<evidence type="ECO:0000256" key="1">
    <source>
        <dbReference type="ARBA" id="ARBA00004141"/>
    </source>
</evidence>
<dbReference type="AlphaFoldDB" id="A0A9P1IDY7"/>
<feature type="transmembrane region" description="Helical" evidence="6">
    <location>
        <begin position="268"/>
        <end position="290"/>
    </location>
</feature>
<proteinExistence type="inferred from homology"/>
<dbReference type="OrthoDB" id="5789179at2759"/>
<dbReference type="InterPro" id="IPR050920">
    <property type="entry name" value="Nematode_rcpt-like_delta"/>
</dbReference>
<dbReference type="PROSITE" id="PS50262">
    <property type="entry name" value="G_PROTEIN_RECEP_F1_2"/>
    <property type="match status" value="1"/>
</dbReference>